<dbReference type="RefSeq" id="WP_012187240.1">
    <property type="nucleotide sequence ID" value="NC_009956.1"/>
</dbReference>
<keyword evidence="2" id="KW-0614">Plasmid</keyword>
<reference evidence="3" key="1">
    <citation type="journal article" date="2010" name="ISME J.">
        <title>The complete genome sequence of the algal symbiont Dinoroseobacter shibae: a hitchhiker's guide to life in the sea.</title>
        <authorList>
            <person name="Wagner-Dobler I."/>
            <person name="Ballhausen B."/>
            <person name="Berger M."/>
            <person name="Brinkhoff T."/>
            <person name="Buchholz I."/>
            <person name="Bunk B."/>
            <person name="Cypionka H."/>
            <person name="Daniel R."/>
            <person name="Drepper T."/>
            <person name="Gerdts G."/>
            <person name="Hahnke S."/>
            <person name="Han C."/>
            <person name="Jahn D."/>
            <person name="Kalhoefer D."/>
            <person name="Kiss H."/>
            <person name="Klenk H.P."/>
            <person name="Kyrpides N."/>
            <person name="Liebl W."/>
            <person name="Liesegang H."/>
            <person name="Meincke L."/>
            <person name="Pati A."/>
            <person name="Petersen J."/>
            <person name="Piekarski T."/>
            <person name="Pommerenke C."/>
            <person name="Pradella S."/>
            <person name="Pukall R."/>
            <person name="Rabus R."/>
            <person name="Stackebrandt E."/>
            <person name="Thole S."/>
            <person name="Thompson L."/>
            <person name="Tielen P."/>
            <person name="Tomasch J."/>
            <person name="von Jan M."/>
            <person name="Wanphrut N."/>
            <person name="Wichels A."/>
            <person name="Zech H."/>
            <person name="Simon M."/>
        </authorList>
    </citation>
    <scope>NUCLEOTIDE SEQUENCE [LARGE SCALE GENOMIC DNA]</scope>
    <source>
        <strain evidence="3">DSM 16493 / NCIMB 14021 / DFL 12</strain>
        <plasmid evidence="3">Plasmid pDSHI02</plasmid>
    </source>
</reference>
<gene>
    <name evidence="2" type="ordered locus">Dshi_3849</name>
</gene>
<protein>
    <recommendedName>
        <fullName evidence="1">Hypervirulence associated protein TUDOR domain-containing protein</fullName>
    </recommendedName>
</protein>
<geneLocation type="plasmid" evidence="2 3">
    <name>pDSHI02</name>
</geneLocation>
<evidence type="ECO:0000313" key="2">
    <source>
        <dbReference type="EMBL" id="ABV95577.1"/>
    </source>
</evidence>
<dbReference type="KEGG" id="dsh:Dshi_3849"/>
<sequence length="70" mass="7667">MAFQTGQQVAWDWGNGTAEGKITQIYTETVTRTLKGSEVTRHGSDDTPALLIEQEDGDQVLKSCTEVRPA</sequence>
<organism evidence="2 3">
    <name type="scientific">Dinoroseobacter shibae (strain DSM 16493 / NCIMB 14021 / DFL 12)</name>
    <dbReference type="NCBI Taxonomy" id="398580"/>
    <lineage>
        <taxon>Bacteria</taxon>
        <taxon>Pseudomonadati</taxon>
        <taxon>Pseudomonadota</taxon>
        <taxon>Alphaproteobacteria</taxon>
        <taxon>Rhodobacterales</taxon>
        <taxon>Roseobacteraceae</taxon>
        <taxon>Dinoroseobacter</taxon>
    </lineage>
</organism>
<dbReference type="OrthoDB" id="283968at2"/>
<dbReference type="HOGENOM" id="CLU_180079_0_0_5"/>
<feature type="domain" description="Hypervirulence associated protein TUDOR" evidence="1">
    <location>
        <begin position="6"/>
        <end position="64"/>
    </location>
</feature>
<dbReference type="Pfam" id="PF11160">
    <property type="entry name" value="Hva1_TUDOR"/>
    <property type="match status" value="1"/>
</dbReference>
<proteinExistence type="predicted"/>
<dbReference type="AlphaFoldDB" id="A8LTL0"/>
<evidence type="ECO:0000259" key="1">
    <source>
        <dbReference type="Pfam" id="PF11160"/>
    </source>
</evidence>
<dbReference type="InterPro" id="IPR021331">
    <property type="entry name" value="Hva1_TUDOR"/>
</dbReference>
<name>A8LTL0_DINSH</name>
<dbReference type="EMBL" id="CP000832">
    <property type="protein sequence ID" value="ABV95577.1"/>
    <property type="molecule type" value="Genomic_DNA"/>
</dbReference>
<keyword evidence="3" id="KW-1185">Reference proteome</keyword>
<evidence type="ECO:0000313" key="3">
    <source>
        <dbReference type="Proteomes" id="UP000006833"/>
    </source>
</evidence>
<accession>A8LTL0</accession>
<dbReference type="Proteomes" id="UP000006833">
    <property type="component" value="Plasmid pDSHI02"/>
</dbReference>